<keyword evidence="4" id="KW-1185">Reference proteome</keyword>
<dbReference type="EMBL" id="SCEB01003091">
    <property type="protein sequence ID" value="RXM94698.1"/>
    <property type="molecule type" value="Genomic_DNA"/>
</dbReference>
<keyword evidence="2" id="KW-0732">Signal</keyword>
<evidence type="ECO:0000256" key="2">
    <source>
        <dbReference type="SAM" id="SignalP"/>
    </source>
</evidence>
<protein>
    <submittedName>
        <fullName evidence="3">Uncharacterized protein</fullName>
    </submittedName>
</protein>
<proteinExistence type="predicted"/>
<comment type="caution">
    <text evidence="3">The sequence shown here is derived from an EMBL/GenBank/DDBJ whole genome shotgun (WGS) entry which is preliminary data.</text>
</comment>
<accession>A0A444V2S2</accession>
<name>A0A444V2S2_ACIRT</name>
<feature type="chain" id="PRO_5019515035" evidence="2">
    <location>
        <begin position="19"/>
        <end position="67"/>
    </location>
</feature>
<evidence type="ECO:0000313" key="4">
    <source>
        <dbReference type="Proteomes" id="UP000289886"/>
    </source>
</evidence>
<evidence type="ECO:0000256" key="1">
    <source>
        <dbReference type="SAM" id="MobiDB-lite"/>
    </source>
</evidence>
<organism evidence="3 4">
    <name type="scientific">Acipenser ruthenus</name>
    <name type="common">Sterlet sturgeon</name>
    <dbReference type="NCBI Taxonomy" id="7906"/>
    <lineage>
        <taxon>Eukaryota</taxon>
        <taxon>Metazoa</taxon>
        <taxon>Chordata</taxon>
        <taxon>Craniata</taxon>
        <taxon>Vertebrata</taxon>
        <taxon>Euteleostomi</taxon>
        <taxon>Actinopterygii</taxon>
        <taxon>Chondrostei</taxon>
        <taxon>Acipenseriformes</taxon>
        <taxon>Acipenseridae</taxon>
        <taxon>Acipenser</taxon>
    </lineage>
</organism>
<reference evidence="3 4" key="1">
    <citation type="submission" date="2019-01" db="EMBL/GenBank/DDBJ databases">
        <title>Draft Genome and Complete Hox-Cluster Characterization of the Sterlet Sturgeon (Acipenser ruthenus).</title>
        <authorList>
            <person name="Wei Q."/>
        </authorList>
    </citation>
    <scope>NUCLEOTIDE SEQUENCE [LARGE SCALE GENOMIC DNA]</scope>
    <source>
        <strain evidence="3">WHYD16114868_AA</strain>
        <tissue evidence="3">Blood</tissue>
    </source>
</reference>
<dbReference type="AlphaFoldDB" id="A0A444V2S2"/>
<gene>
    <name evidence="3" type="ORF">EOD39_17702</name>
</gene>
<evidence type="ECO:0000313" key="3">
    <source>
        <dbReference type="EMBL" id="RXM94698.1"/>
    </source>
</evidence>
<feature type="signal peptide" evidence="2">
    <location>
        <begin position="1"/>
        <end position="18"/>
    </location>
</feature>
<sequence length="67" mass="7196">MGLGGVLLLSVLCSCVHSLVLDYNTIRGSAEVDLRTETVRPGTERWGSGLESRGLPGEEDACRGSYR</sequence>
<feature type="region of interest" description="Disordered" evidence="1">
    <location>
        <begin position="42"/>
        <end position="67"/>
    </location>
</feature>
<dbReference type="Proteomes" id="UP000289886">
    <property type="component" value="Unassembled WGS sequence"/>
</dbReference>